<feature type="non-terminal residue" evidence="4">
    <location>
        <position position="1"/>
    </location>
</feature>
<dbReference type="Pfam" id="PF02984">
    <property type="entry name" value="Cyclin_C"/>
    <property type="match status" value="1"/>
</dbReference>
<evidence type="ECO:0000256" key="1">
    <source>
        <dbReference type="ARBA" id="ARBA00023127"/>
    </source>
</evidence>
<comment type="similarity">
    <text evidence="2">Belongs to the cyclin family.</text>
</comment>
<evidence type="ECO:0000313" key="4">
    <source>
        <dbReference type="EMBL" id="MBN3323274.1"/>
    </source>
</evidence>
<dbReference type="InterPro" id="IPR006671">
    <property type="entry name" value="Cyclin_N"/>
</dbReference>
<dbReference type="SUPFAM" id="SSF47954">
    <property type="entry name" value="Cyclin-like"/>
    <property type="match status" value="1"/>
</dbReference>
<reference evidence="4" key="1">
    <citation type="journal article" date="2021" name="Cell">
        <title>Tracing the genetic footprints of vertebrate landing in non-teleost ray-finned fishes.</title>
        <authorList>
            <person name="Bi X."/>
            <person name="Wang K."/>
            <person name="Yang L."/>
            <person name="Pan H."/>
            <person name="Jiang H."/>
            <person name="Wei Q."/>
            <person name="Fang M."/>
            <person name="Yu H."/>
            <person name="Zhu C."/>
            <person name="Cai Y."/>
            <person name="He Y."/>
            <person name="Gan X."/>
            <person name="Zeng H."/>
            <person name="Yu D."/>
            <person name="Zhu Y."/>
            <person name="Jiang H."/>
            <person name="Qiu Q."/>
            <person name="Yang H."/>
            <person name="Zhang Y.E."/>
            <person name="Wang W."/>
            <person name="Zhu M."/>
            <person name="He S."/>
            <person name="Zhang G."/>
        </authorList>
    </citation>
    <scope>NUCLEOTIDE SEQUENCE</scope>
    <source>
        <strain evidence="4">Allg_001</strain>
    </source>
</reference>
<dbReference type="EMBL" id="JAAWVO010064243">
    <property type="protein sequence ID" value="MBN3323274.1"/>
    <property type="molecule type" value="Genomic_DNA"/>
</dbReference>
<feature type="domain" description="Cyclin-like" evidence="3">
    <location>
        <begin position="76"/>
        <end position="162"/>
    </location>
</feature>
<dbReference type="FunFam" id="1.10.472.10:FF:000006">
    <property type="entry name" value="Cyclin I"/>
    <property type="match status" value="1"/>
</dbReference>
<dbReference type="Gene3D" id="1.10.472.10">
    <property type="entry name" value="Cyclin-like"/>
    <property type="match status" value="2"/>
</dbReference>
<dbReference type="InterPro" id="IPR004367">
    <property type="entry name" value="Cyclin_C-dom"/>
</dbReference>
<sequence length="314" mass="36291">MPNGVCLKVYERRLLFLPHQMIDTVAAPETTFPVQLKMLLEQEARYQPKLCGLRIIESAQDNGLRMTAALRDFQVKELLSLTRFFGFSAESFSLAVNLLDRFLAQMKVQPKHLSCVGLCCFYIAVKVSEDEKNIPLANDLIRISQHRFTVSDMMRMEKIVLEKLHWKAKATTSLHFLRLYYSHVIEQMPAERKKMLNIERLEAQLKACYCCFSFSKVKPSLLALAILALEIQEQSLHELTEDFQRLKQYSNIKEGDLICVREMVAKCLAEYSSTKCTKPDNHKLRWIVSGRTARQLKHSYYRIAHLPTIPEAAC</sequence>
<organism evidence="4 5">
    <name type="scientific">Atractosteus spatula</name>
    <name type="common">Alligator gar</name>
    <name type="synonym">Lepisosteus spatula</name>
    <dbReference type="NCBI Taxonomy" id="7917"/>
    <lineage>
        <taxon>Eukaryota</taxon>
        <taxon>Metazoa</taxon>
        <taxon>Chordata</taxon>
        <taxon>Craniata</taxon>
        <taxon>Vertebrata</taxon>
        <taxon>Euteleostomi</taxon>
        <taxon>Actinopterygii</taxon>
        <taxon>Neopterygii</taxon>
        <taxon>Holostei</taxon>
        <taxon>Semionotiformes</taxon>
        <taxon>Lepisosteidae</taxon>
        <taxon>Atractosteus</taxon>
    </lineage>
</organism>
<accession>A0A8J7P3E5</accession>
<dbReference type="InterPro" id="IPR039361">
    <property type="entry name" value="Cyclin"/>
</dbReference>
<gene>
    <name evidence="4" type="primary">Ccng1</name>
    <name evidence="4" type="ORF">GTO95_0003102</name>
</gene>
<dbReference type="CDD" id="cd20583">
    <property type="entry name" value="CYCLIN_CCNG1"/>
    <property type="match status" value="1"/>
</dbReference>
<evidence type="ECO:0000313" key="5">
    <source>
        <dbReference type="Proteomes" id="UP000736164"/>
    </source>
</evidence>
<dbReference type="InterPro" id="IPR013763">
    <property type="entry name" value="Cyclin-like_dom"/>
</dbReference>
<evidence type="ECO:0000259" key="3">
    <source>
        <dbReference type="SMART" id="SM00385"/>
    </source>
</evidence>
<feature type="non-terminal residue" evidence="4">
    <location>
        <position position="314"/>
    </location>
</feature>
<name>A0A8J7P3E5_ATRSP</name>
<dbReference type="SMART" id="SM00385">
    <property type="entry name" value="CYCLIN"/>
    <property type="match status" value="1"/>
</dbReference>
<comment type="caution">
    <text evidence="4">The sequence shown here is derived from an EMBL/GenBank/DDBJ whole genome shotgun (WGS) entry which is preliminary data.</text>
</comment>
<keyword evidence="1 2" id="KW-0195">Cyclin</keyword>
<dbReference type="AlphaFoldDB" id="A0A8J7P3E5"/>
<evidence type="ECO:0000256" key="2">
    <source>
        <dbReference type="RuleBase" id="RU000383"/>
    </source>
</evidence>
<proteinExistence type="inferred from homology"/>
<dbReference type="PANTHER" id="PTHR10177">
    <property type="entry name" value="CYCLINS"/>
    <property type="match status" value="1"/>
</dbReference>
<dbReference type="Proteomes" id="UP000736164">
    <property type="component" value="Unassembled WGS sequence"/>
</dbReference>
<protein>
    <submittedName>
        <fullName evidence="4">CCNG1 protein</fullName>
    </submittedName>
</protein>
<keyword evidence="5" id="KW-1185">Reference proteome</keyword>
<dbReference type="InterPro" id="IPR036915">
    <property type="entry name" value="Cyclin-like_sf"/>
</dbReference>
<dbReference type="Pfam" id="PF00134">
    <property type="entry name" value="Cyclin_N"/>
    <property type="match status" value="1"/>
</dbReference>